<dbReference type="SUPFAM" id="SSF52540">
    <property type="entry name" value="P-loop containing nucleoside triphosphate hydrolases"/>
    <property type="match status" value="1"/>
</dbReference>
<dbReference type="PROSITE" id="PS50893">
    <property type="entry name" value="ABC_TRANSPORTER_2"/>
    <property type="match status" value="1"/>
</dbReference>
<evidence type="ECO:0000256" key="5">
    <source>
        <dbReference type="ARBA" id="ARBA00022970"/>
    </source>
</evidence>
<dbReference type="GO" id="GO:0005524">
    <property type="term" value="F:ATP binding"/>
    <property type="evidence" value="ECO:0007669"/>
    <property type="project" value="UniProtKB-KW"/>
</dbReference>
<evidence type="ECO:0000256" key="1">
    <source>
        <dbReference type="ARBA" id="ARBA00005417"/>
    </source>
</evidence>
<gene>
    <name evidence="7" type="ORF">A6K24_11965</name>
</gene>
<dbReference type="GO" id="GO:0015807">
    <property type="term" value="P:L-amino acid transport"/>
    <property type="evidence" value="ECO:0007669"/>
    <property type="project" value="TreeGrafter"/>
</dbReference>
<dbReference type="InterPro" id="IPR003439">
    <property type="entry name" value="ABC_transporter-like_ATP-bd"/>
</dbReference>
<protein>
    <submittedName>
        <fullName evidence="7">ABC transporter ATP-binding protein</fullName>
    </submittedName>
</protein>
<dbReference type="InterPro" id="IPR052156">
    <property type="entry name" value="BCAA_Transport_ATP-bd_LivF"/>
</dbReference>
<name>A0A179SN95_9BACI</name>
<dbReference type="CDD" id="cd03224">
    <property type="entry name" value="ABC_TM1139_LivF_branched"/>
    <property type="match status" value="1"/>
</dbReference>
<keyword evidence="3" id="KW-0547">Nucleotide-binding</keyword>
<dbReference type="PANTHER" id="PTHR43820">
    <property type="entry name" value="HIGH-AFFINITY BRANCHED-CHAIN AMINO ACID TRANSPORT ATP-BINDING PROTEIN LIVF"/>
    <property type="match status" value="1"/>
</dbReference>
<dbReference type="GO" id="GO:0016887">
    <property type="term" value="F:ATP hydrolysis activity"/>
    <property type="evidence" value="ECO:0007669"/>
    <property type="project" value="InterPro"/>
</dbReference>
<sequence>MLLVSNLQAGYDETMILQNVHLELPKGKIVGLLGRNGVGKTTLVKALMGLLPVTNGTIRFEENEWKKERPEARARAGMAYVPQGREIFSDLSIRENLLLGMEALPKSLRSTSIPQEIFQWFPVLEEMIDRKGGDLSGGQQQQLAIARAIISNPKVLLLDEPMEGIQPSIVQLIQDVLVKISSEKEMSILLVEHNLDAVIACADQFYILDKGQMVMNGNCNEINEDDLQRHLAV</sequence>
<evidence type="ECO:0000313" key="8">
    <source>
        <dbReference type="Proteomes" id="UP000078534"/>
    </source>
</evidence>
<dbReference type="GO" id="GO:0015658">
    <property type="term" value="F:branched-chain amino acid transmembrane transporter activity"/>
    <property type="evidence" value="ECO:0007669"/>
    <property type="project" value="TreeGrafter"/>
</dbReference>
<reference evidence="8" key="1">
    <citation type="submission" date="2016-04" db="EMBL/GenBank/DDBJ databases">
        <authorList>
            <person name="Lyu Z."/>
            <person name="Lyu W."/>
        </authorList>
    </citation>
    <scope>NUCLEOTIDE SEQUENCE [LARGE SCALE GENOMIC DNA]</scope>
    <source>
        <strain evidence="8">C44</strain>
    </source>
</reference>
<proteinExistence type="inferred from homology"/>
<keyword evidence="4 7" id="KW-0067">ATP-binding</keyword>
<dbReference type="InterPro" id="IPR027417">
    <property type="entry name" value="P-loop_NTPase"/>
</dbReference>
<evidence type="ECO:0000256" key="3">
    <source>
        <dbReference type="ARBA" id="ARBA00022741"/>
    </source>
</evidence>
<dbReference type="Pfam" id="PF00005">
    <property type="entry name" value="ABC_tran"/>
    <property type="match status" value="1"/>
</dbReference>
<feature type="domain" description="ABC transporter" evidence="6">
    <location>
        <begin position="2"/>
        <end position="233"/>
    </location>
</feature>
<comment type="similarity">
    <text evidence="1">Belongs to the ABC transporter superfamily.</text>
</comment>
<comment type="caution">
    <text evidence="7">The sequence shown here is derived from an EMBL/GenBank/DDBJ whole genome shotgun (WGS) entry which is preliminary data.</text>
</comment>
<dbReference type="RefSeq" id="WP_066339417.1">
    <property type="nucleotide sequence ID" value="NZ_LWSG01000044.1"/>
</dbReference>
<keyword evidence="5" id="KW-0029">Amino-acid transport</keyword>
<dbReference type="AlphaFoldDB" id="A0A179SN95"/>
<evidence type="ECO:0000313" key="7">
    <source>
        <dbReference type="EMBL" id="OAS82828.1"/>
    </source>
</evidence>
<dbReference type="PANTHER" id="PTHR43820:SF5">
    <property type="entry name" value="HIGH-AFFINITY BRANCHED-CHAIN AMINO ACID TRANSPORT ATP-BINDING PROTEIN"/>
    <property type="match status" value="1"/>
</dbReference>
<evidence type="ECO:0000256" key="4">
    <source>
        <dbReference type="ARBA" id="ARBA00022840"/>
    </source>
</evidence>
<evidence type="ECO:0000259" key="6">
    <source>
        <dbReference type="PROSITE" id="PS50893"/>
    </source>
</evidence>
<dbReference type="InterPro" id="IPR003593">
    <property type="entry name" value="AAA+_ATPase"/>
</dbReference>
<evidence type="ECO:0000256" key="2">
    <source>
        <dbReference type="ARBA" id="ARBA00022448"/>
    </source>
</evidence>
<dbReference type="NCBIfam" id="TIGR03410">
    <property type="entry name" value="urea_trans_UrtE"/>
    <property type="match status" value="1"/>
</dbReference>
<accession>A0A179SN95</accession>
<dbReference type="InterPro" id="IPR017780">
    <property type="entry name" value="ABC_transptr_urea_ATP-bd_UrtE"/>
</dbReference>
<dbReference type="EMBL" id="LWSG01000044">
    <property type="protein sequence ID" value="OAS82828.1"/>
    <property type="molecule type" value="Genomic_DNA"/>
</dbReference>
<organism evidence="7 8">
    <name type="scientific">Metabacillus litoralis</name>
    <dbReference type="NCBI Taxonomy" id="152268"/>
    <lineage>
        <taxon>Bacteria</taxon>
        <taxon>Bacillati</taxon>
        <taxon>Bacillota</taxon>
        <taxon>Bacilli</taxon>
        <taxon>Bacillales</taxon>
        <taxon>Bacillaceae</taxon>
        <taxon>Metabacillus</taxon>
    </lineage>
</organism>
<dbReference type="STRING" id="152268.A6K24_11965"/>
<keyword evidence="8" id="KW-1185">Reference proteome</keyword>
<dbReference type="Gene3D" id="3.40.50.300">
    <property type="entry name" value="P-loop containing nucleotide triphosphate hydrolases"/>
    <property type="match status" value="1"/>
</dbReference>
<dbReference type="Proteomes" id="UP000078534">
    <property type="component" value="Unassembled WGS sequence"/>
</dbReference>
<keyword evidence="2" id="KW-0813">Transport</keyword>
<dbReference type="OrthoDB" id="9776369at2"/>
<dbReference type="SMART" id="SM00382">
    <property type="entry name" value="AAA"/>
    <property type="match status" value="1"/>
</dbReference>